<dbReference type="Gene3D" id="3.80.10.10">
    <property type="entry name" value="Ribonuclease Inhibitor"/>
    <property type="match status" value="1"/>
</dbReference>
<dbReference type="Proteomes" id="UP000813427">
    <property type="component" value="Unassembled WGS sequence"/>
</dbReference>
<protein>
    <submittedName>
        <fullName evidence="1">Uncharacterized protein</fullName>
    </submittedName>
</protein>
<dbReference type="OrthoDB" id="5089581at2759"/>
<dbReference type="EMBL" id="JAGPXF010000003">
    <property type="protein sequence ID" value="KAH7251189.1"/>
    <property type="molecule type" value="Genomic_DNA"/>
</dbReference>
<organism evidence="1 2">
    <name type="scientific">Fusarium tricinctum</name>
    <dbReference type="NCBI Taxonomy" id="61284"/>
    <lineage>
        <taxon>Eukaryota</taxon>
        <taxon>Fungi</taxon>
        <taxon>Dikarya</taxon>
        <taxon>Ascomycota</taxon>
        <taxon>Pezizomycotina</taxon>
        <taxon>Sordariomycetes</taxon>
        <taxon>Hypocreomycetidae</taxon>
        <taxon>Hypocreales</taxon>
        <taxon>Nectriaceae</taxon>
        <taxon>Fusarium</taxon>
        <taxon>Fusarium tricinctum species complex</taxon>
    </lineage>
</organism>
<comment type="caution">
    <text evidence="1">The sequence shown here is derived from an EMBL/GenBank/DDBJ whole genome shotgun (WGS) entry which is preliminary data.</text>
</comment>
<gene>
    <name evidence="1" type="ORF">BKA59DRAFT_471744</name>
</gene>
<accession>A0A8K0WCD3</accession>
<keyword evidence="2" id="KW-1185">Reference proteome</keyword>
<proteinExistence type="predicted"/>
<name>A0A8K0WCD3_9HYPO</name>
<sequence>MCELERYPVLLNEKRFVKFAQQLTDVKLYGYKEWFQHAVLPHLSSSLTSFSITANDALSGFFPQLWQQSPALQKLHIATFESKLKLTDEVIESLQLWGPTLRRFYLDICLCDVIELGLLLPCMPVLEEFILGEYSIIKTGGIMPIARSSLPRVRIIYLGSVKLASPELNVALIKMISRHTATIQGISFSTRFKMNIEVLRILKLLKNLVVICTKLDKQIQLLEVEELIAARPKLKPTFPAKNHWERVVKGHTLMAGNVKKGFFNTDDTSRTWVSSCFRELECSLRK</sequence>
<dbReference type="InterPro" id="IPR032675">
    <property type="entry name" value="LRR_dom_sf"/>
</dbReference>
<reference evidence="1" key="1">
    <citation type="journal article" date="2021" name="Nat. Commun.">
        <title>Genetic determinants of endophytism in the Arabidopsis root mycobiome.</title>
        <authorList>
            <person name="Mesny F."/>
            <person name="Miyauchi S."/>
            <person name="Thiergart T."/>
            <person name="Pickel B."/>
            <person name="Atanasova L."/>
            <person name="Karlsson M."/>
            <person name="Huettel B."/>
            <person name="Barry K.W."/>
            <person name="Haridas S."/>
            <person name="Chen C."/>
            <person name="Bauer D."/>
            <person name="Andreopoulos W."/>
            <person name="Pangilinan J."/>
            <person name="LaButti K."/>
            <person name="Riley R."/>
            <person name="Lipzen A."/>
            <person name="Clum A."/>
            <person name="Drula E."/>
            <person name="Henrissat B."/>
            <person name="Kohler A."/>
            <person name="Grigoriev I.V."/>
            <person name="Martin F.M."/>
            <person name="Hacquard S."/>
        </authorList>
    </citation>
    <scope>NUCLEOTIDE SEQUENCE</scope>
    <source>
        <strain evidence="1">MPI-SDFR-AT-0068</strain>
    </source>
</reference>
<evidence type="ECO:0000313" key="1">
    <source>
        <dbReference type="EMBL" id="KAH7251189.1"/>
    </source>
</evidence>
<dbReference type="AlphaFoldDB" id="A0A8K0WCD3"/>
<dbReference type="SUPFAM" id="SSF52047">
    <property type="entry name" value="RNI-like"/>
    <property type="match status" value="1"/>
</dbReference>
<evidence type="ECO:0000313" key="2">
    <source>
        <dbReference type="Proteomes" id="UP000813427"/>
    </source>
</evidence>